<gene>
    <name evidence="1" type="ORF">CSAL01_10263</name>
</gene>
<comment type="caution">
    <text evidence="1">The sequence shown here is derived from an EMBL/GenBank/DDBJ whole genome shotgun (WGS) entry which is preliminary data.</text>
</comment>
<dbReference type="AlphaFoldDB" id="A0A135UNX5"/>
<dbReference type="OrthoDB" id="5152618at2759"/>
<dbReference type="Proteomes" id="UP000070121">
    <property type="component" value="Unassembled WGS sequence"/>
</dbReference>
<dbReference type="STRING" id="1209931.A0A135UNX5"/>
<dbReference type="EMBL" id="JFFI01001216">
    <property type="protein sequence ID" value="KXH62094.1"/>
    <property type="molecule type" value="Genomic_DNA"/>
</dbReference>
<evidence type="ECO:0000313" key="1">
    <source>
        <dbReference type="EMBL" id="KXH62094.1"/>
    </source>
</evidence>
<protein>
    <submittedName>
        <fullName evidence="1">Uncharacterized protein</fullName>
    </submittedName>
</protein>
<sequence>MNTTDGCKSYRFYPEKGLNVPRCDLYGSTVAYALDSIGNDHPDLWFDLTCGSPSSEQWAHLPGVERLHELGL</sequence>
<organism evidence="1 2">
    <name type="scientific">Colletotrichum salicis</name>
    <dbReference type="NCBI Taxonomy" id="1209931"/>
    <lineage>
        <taxon>Eukaryota</taxon>
        <taxon>Fungi</taxon>
        <taxon>Dikarya</taxon>
        <taxon>Ascomycota</taxon>
        <taxon>Pezizomycotina</taxon>
        <taxon>Sordariomycetes</taxon>
        <taxon>Hypocreomycetidae</taxon>
        <taxon>Glomerellales</taxon>
        <taxon>Glomerellaceae</taxon>
        <taxon>Colletotrichum</taxon>
        <taxon>Colletotrichum acutatum species complex</taxon>
    </lineage>
</organism>
<evidence type="ECO:0000313" key="2">
    <source>
        <dbReference type="Proteomes" id="UP000070121"/>
    </source>
</evidence>
<proteinExistence type="predicted"/>
<reference evidence="1 2" key="1">
    <citation type="submission" date="2014-02" db="EMBL/GenBank/DDBJ databases">
        <title>The genome sequence of Colletotrichum salicis CBS 607.94.</title>
        <authorList>
            <person name="Baroncelli R."/>
            <person name="Thon M.R."/>
        </authorList>
    </citation>
    <scope>NUCLEOTIDE SEQUENCE [LARGE SCALE GENOMIC DNA]</scope>
    <source>
        <strain evidence="1 2">CBS 607.94</strain>
    </source>
</reference>
<accession>A0A135UNX5</accession>
<keyword evidence="2" id="KW-1185">Reference proteome</keyword>
<name>A0A135UNX5_9PEZI</name>